<dbReference type="EMBL" id="LXQA010299632">
    <property type="protein sequence ID" value="MCI42056.1"/>
    <property type="molecule type" value="Genomic_DNA"/>
</dbReference>
<evidence type="ECO:0000313" key="2">
    <source>
        <dbReference type="Proteomes" id="UP000265520"/>
    </source>
</evidence>
<evidence type="ECO:0000313" key="1">
    <source>
        <dbReference type="EMBL" id="MCI42056.1"/>
    </source>
</evidence>
<reference evidence="1 2" key="1">
    <citation type="journal article" date="2018" name="Front. Plant Sci.">
        <title>Red Clover (Trifolium pratense) and Zigzag Clover (T. medium) - A Picture of Genomic Similarities and Differences.</title>
        <authorList>
            <person name="Dluhosova J."/>
            <person name="Istvanek J."/>
            <person name="Nedelnik J."/>
            <person name="Repkova J."/>
        </authorList>
    </citation>
    <scope>NUCLEOTIDE SEQUENCE [LARGE SCALE GENOMIC DNA]</scope>
    <source>
        <strain evidence="2">cv. 10/8</strain>
        <tissue evidence="1">Leaf</tissue>
    </source>
</reference>
<keyword evidence="2" id="KW-1185">Reference proteome</keyword>
<comment type="caution">
    <text evidence="1">The sequence shown here is derived from an EMBL/GenBank/DDBJ whole genome shotgun (WGS) entry which is preliminary data.</text>
</comment>
<feature type="non-terminal residue" evidence="1">
    <location>
        <position position="67"/>
    </location>
</feature>
<protein>
    <submittedName>
        <fullName evidence="1">Uncharacterized protein</fullName>
    </submittedName>
</protein>
<dbReference type="Proteomes" id="UP000265520">
    <property type="component" value="Unassembled WGS sequence"/>
</dbReference>
<sequence length="67" mass="7503">MSSIFSQLNLTMSSIFSLAQPNHELHSCRLGSTSSRAPPPHVPPPCDLHGRVTWATRVPFPRDLHER</sequence>
<proteinExistence type="predicted"/>
<dbReference type="AlphaFoldDB" id="A0A392S2G8"/>
<name>A0A392S2G8_9FABA</name>
<organism evidence="1 2">
    <name type="scientific">Trifolium medium</name>
    <dbReference type="NCBI Taxonomy" id="97028"/>
    <lineage>
        <taxon>Eukaryota</taxon>
        <taxon>Viridiplantae</taxon>
        <taxon>Streptophyta</taxon>
        <taxon>Embryophyta</taxon>
        <taxon>Tracheophyta</taxon>
        <taxon>Spermatophyta</taxon>
        <taxon>Magnoliopsida</taxon>
        <taxon>eudicotyledons</taxon>
        <taxon>Gunneridae</taxon>
        <taxon>Pentapetalae</taxon>
        <taxon>rosids</taxon>
        <taxon>fabids</taxon>
        <taxon>Fabales</taxon>
        <taxon>Fabaceae</taxon>
        <taxon>Papilionoideae</taxon>
        <taxon>50 kb inversion clade</taxon>
        <taxon>NPAAA clade</taxon>
        <taxon>Hologalegina</taxon>
        <taxon>IRL clade</taxon>
        <taxon>Trifolieae</taxon>
        <taxon>Trifolium</taxon>
    </lineage>
</organism>
<accession>A0A392S2G8</accession>